<reference evidence="7" key="2">
    <citation type="submission" date="2020-09" db="EMBL/GenBank/DDBJ databases">
        <authorList>
            <person name="Kikuchi T."/>
        </authorList>
    </citation>
    <scope>NUCLEOTIDE SEQUENCE</scope>
    <source>
        <strain evidence="7">Ka4C1</strain>
    </source>
</reference>
<dbReference type="SMR" id="A0A1I7SAS0"/>
<dbReference type="eggNOG" id="KOG0255">
    <property type="taxonomic scope" value="Eukaryota"/>
</dbReference>
<keyword evidence="4 5" id="KW-0472">Membrane</keyword>
<evidence type="ECO:0000259" key="6">
    <source>
        <dbReference type="PROSITE" id="PS50850"/>
    </source>
</evidence>
<evidence type="ECO:0000256" key="3">
    <source>
        <dbReference type="ARBA" id="ARBA00022989"/>
    </source>
</evidence>
<evidence type="ECO:0000313" key="8">
    <source>
        <dbReference type="Proteomes" id="UP000095284"/>
    </source>
</evidence>
<feature type="transmembrane region" description="Helical" evidence="5">
    <location>
        <begin position="191"/>
        <end position="212"/>
    </location>
</feature>
<dbReference type="SUPFAM" id="SSF103473">
    <property type="entry name" value="MFS general substrate transporter"/>
    <property type="match status" value="1"/>
</dbReference>
<dbReference type="AlphaFoldDB" id="A0A1I7SAS0"/>
<dbReference type="Proteomes" id="UP000095284">
    <property type="component" value="Unplaced"/>
</dbReference>
<dbReference type="InterPro" id="IPR036259">
    <property type="entry name" value="MFS_trans_sf"/>
</dbReference>
<dbReference type="Proteomes" id="UP000659654">
    <property type="component" value="Unassembled WGS sequence"/>
</dbReference>
<sequence>MPAEATKTFDDFVKCGRYVLLVGVIHEFCAFIQLSSMFFMMFGGAEATPTSCGGFAFDKNMTSTEKCRIMRGLMNETHCKPVLSAQFDSINYEFGYYCGTTKIVKQSIAVQMIGVLVGALTFGQLSDLYGRKNLLLFTIVGCLTCTLASSFTGTLFSFTVWRFVLNIFVGGNGAILHTFMIESLPKKHRFWISNIAGWSINMIFMVLLAMVAREWRALIHYTAAFSFPALILALMLHESPRFLLSKRRIDDAKEVVKKIYKFDKRELDEQQLDKVMEAELVIIERMEEKQKNYTFWHLFYTPKLTGYTLAVGLTLFTASSLNYSLLFNISRLSGNIYLNALYTAIGRYLVNLFAIALDLRFKSMGRKALHAIGEGLIVMLFCSYIAGRLGGFQSHQLLSYEIMGVICLSTLLFVTGHFLAAELYPTQIRNISFSAGQLFSRCGVIVSPLFFVLAEVHPILPYVALLLLCATDFVVFWAVMDETKDKELIDFMPPKEESWSHRLKRRSRRVHAGNYENGNNKV</sequence>
<evidence type="ECO:0000256" key="5">
    <source>
        <dbReference type="SAM" id="Phobius"/>
    </source>
</evidence>
<dbReference type="PROSITE" id="PS50850">
    <property type="entry name" value="MFS"/>
    <property type="match status" value="1"/>
</dbReference>
<keyword evidence="3 5" id="KW-1133">Transmembrane helix</keyword>
<evidence type="ECO:0000256" key="4">
    <source>
        <dbReference type="ARBA" id="ARBA00023136"/>
    </source>
</evidence>
<feature type="transmembrane region" description="Helical" evidence="5">
    <location>
        <begin position="295"/>
        <end position="316"/>
    </location>
</feature>
<evidence type="ECO:0000313" key="10">
    <source>
        <dbReference type="WBParaSite" id="BXY_1011700.1"/>
    </source>
</evidence>
<feature type="transmembrane region" description="Helical" evidence="5">
    <location>
        <begin position="134"/>
        <end position="154"/>
    </location>
</feature>
<reference evidence="10" key="1">
    <citation type="submission" date="2016-11" db="UniProtKB">
        <authorList>
            <consortium name="WormBaseParasite"/>
        </authorList>
    </citation>
    <scope>IDENTIFICATION</scope>
</reference>
<dbReference type="Pfam" id="PF00083">
    <property type="entry name" value="Sugar_tr"/>
    <property type="match status" value="1"/>
</dbReference>
<proteinExistence type="predicted"/>
<keyword evidence="2 5" id="KW-0812">Transmembrane</keyword>
<feature type="transmembrane region" description="Helical" evidence="5">
    <location>
        <begin position="431"/>
        <end position="453"/>
    </location>
</feature>
<feature type="transmembrane region" description="Helical" evidence="5">
    <location>
        <begin position="459"/>
        <end position="479"/>
    </location>
</feature>
<evidence type="ECO:0000313" key="9">
    <source>
        <dbReference type="Proteomes" id="UP000659654"/>
    </source>
</evidence>
<evidence type="ECO:0000313" key="7">
    <source>
        <dbReference type="EMBL" id="CAD5233195.1"/>
    </source>
</evidence>
<dbReference type="EMBL" id="CAJFDI010000005">
    <property type="protein sequence ID" value="CAD5233195.1"/>
    <property type="molecule type" value="Genomic_DNA"/>
</dbReference>
<dbReference type="GO" id="GO:0016020">
    <property type="term" value="C:membrane"/>
    <property type="evidence" value="ECO:0007669"/>
    <property type="project" value="UniProtKB-SubCell"/>
</dbReference>
<dbReference type="InterPro" id="IPR005828">
    <property type="entry name" value="MFS_sugar_transport-like"/>
</dbReference>
<dbReference type="EMBL" id="CAJFCV020000005">
    <property type="protein sequence ID" value="CAG9126840.1"/>
    <property type="molecule type" value="Genomic_DNA"/>
</dbReference>
<dbReference type="Proteomes" id="UP000582659">
    <property type="component" value="Unassembled WGS sequence"/>
</dbReference>
<dbReference type="OrthoDB" id="3936150at2759"/>
<feature type="transmembrane region" description="Helical" evidence="5">
    <location>
        <begin position="103"/>
        <end position="122"/>
    </location>
</feature>
<dbReference type="GO" id="GO:0022857">
    <property type="term" value="F:transmembrane transporter activity"/>
    <property type="evidence" value="ECO:0007669"/>
    <property type="project" value="InterPro"/>
</dbReference>
<feature type="transmembrane region" description="Helical" evidence="5">
    <location>
        <begin position="368"/>
        <end position="386"/>
    </location>
</feature>
<keyword evidence="9" id="KW-1185">Reference proteome</keyword>
<organism evidence="8 10">
    <name type="scientific">Bursaphelenchus xylophilus</name>
    <name type="common">Pinewood nematode worm</name>
    <name type="synonym">Aphelenchoides xylophilus</name>
    <dbReference type="NCBI Taxonomy" id="6326"/>
    <lineage>
        <taxon>Eukaryota</taxon>
        <taxon>Metazoa</taxon>
        <taxon>Ecdysozoa</taxon>
        <taxon>Nematoda</taxon>
        <taxon>Chromadorea</taxon>
        <taxon>Rhabditida</taxon>
        <taxon>Tylenchina</taxon>
        <taxon>Tylenchomorpha</taxon>
        <taxon>Aphelenchoidea</taxon>
        <taxon>Aphelenchoididae</taxon>
        <taxon>Bursaphelenchus</taxon>
    </lineage>
</organism>
<feature type="transmembrane region" description="Helical" evidence="5">
    <location>
        <begin position="18"/>
        <end position="41"/>
    </location>
</feature>
<comment type="subcellular location">
    <subcellularLocation>
        <location evidence="1">Membrane</location>
        <topology evidence="1">Multi-pass membrane protein</topology>
    </subcellularLocation>
</comment>
<feature type="transmembrane region" description="Helical" evidence="5">
    <location>
        <begin position="218"/>
        <end position="237"/>
    </location>
</feature>
<feature type="transmembrane region" description="Helical" evidence="5">
    <location>
        <begin position="398"/>
        <end position="419"/>
    </location>
</feature>
<gene>
    <name evidence="7" type="ORF">BXYJ_LOCUS13286</name>
</gene>
<evidence type="ECO:0000256" key="1">
    <source>
        <dbReference type="ARBA" id="ARBA00004141"/>
    </source>
</evidence>
<name>A0A1I7SAS0_BURXY</name>
<feature type="transmembrane region" description="Helical" evidence="5">
    <location>
        <begin position="336"/>
        <end position="356"/>
    </location>
</feature>
<accession>A0A1I7SAS0</accession>
<feature type="domain" description="Major facilitator superfamily (MFS) profile" evidence="6">
    <location>
        <begin position="19"/>
        <end position="484"/>
    </location>
</feature>
<dbReference type="Gene3D" id="1.20.1250.20">
    <property type="entry name" value="MFS general substrate transporter like domains"/>
    <property type="match status" value="1"/>
</dbReference>
<dbReference type="InterPro" id="IPR020846">
    <property type="entry name" value="MFS_dom"/>
</dbReference>
<dbReference type="WBParaSite" id="BXY_1011700.1">
    <property type="protein sequence ID" value="BXY_1011700.1"/>
    <property type="gene ID" value="BXY_1011700"/>
</dbReference>
<dbReference type="PANTHER" id="PTHR24064">
    <property type="entry name" value="SOLUTE CARRIER FAMILY 22 MEMBER"/>
    <property type="match status" value="1"/>
</dbReference>
<evidence type="ECO:0000256" key="2">
    <source>
        <dbReference type="ARBA" id="ARBA00022692"/>
    </source>
</evidence>
<feature type="transmembrane region" description="Helical" evidence="5">
    <location>
        <begin position="160"/>
        <end position="179"/>
    </location>
</feature>
<protein>
    <submittedName>
        <fullName evidence="7">(pine wood nematode) hypothetical protein</fullName>
    </submittedName>
    <submittedName>
        <fullName evidence="10">MFS domain-containing protein</fullName>
    </submittedName>
</protein>